<comment type="caution">
    <text evidence="1">The sequence shown here is derived from an EMBL/GenBank/DDBJ whole genome shotgun (WGS) entry which is preliminary data.</text>
</comment>
<reference evidence="1" key="1">
    <citation type="journal article" date="2015" name="Nature">
        <title>Complex archaea that bridge the gap between prokaryotes and eukaryotes.</title>
        <authorList>
            <person name="Spang A."/>
            <person name="Saw J.H."/>
            <person name="Jorgensen S.L."/>
            <person name="Zaremba-Niedzwiedzka K."/>
            <person name="Martijn J."/>
            <person name="Lind A.E."/>
            <person name="van Eijk R."/>
            <person name="Schleper C."/>
            <person name="Guy L."/>
            <person name="Ettema T.J."/>
        </authorList>
    </citation>
    <scope>NUCLEOTIDE SEQUENCE</scope>
</reference>
<sequence>MAKKEIDKLEKELQEKFDLGKFNDLAFKLAMPPKEKEPTVTFPIVEIFCPKCKERMSLINNPKFENYIVEGYGQIIDYYYQCNSTERHSNMWHVNGKIIGKAGEISHVPKGATLGTDNWCSISNEGNIIIIKILIPKLESENRGVSTTASNTSYNIEEICKHVFGDKPDNRDICLVCGERKKAQKDV</sequence>
<name>A0A0F9MVB1_9ZZZZ</name>
<proteinExistence type="predicted"/>
<accession>A0A0F9MVB1</accession>
<protein>
    <submittedName>
        <fullName evidence="1">Uncharacterized protein</fullName>
    </submittedName>
</protein>
<dbReference type="EMBL" id="LAZR01009346">
    <property type="protein sequence ID" value="KKM73172.1"/>
    <property type="molecule type" value="Genomic_DNA"/>
</dbReference>
<dbReference type="AlphaFoldDB" id="A0A0F9MVB1"/>
<gene>
    <name evidence="1" type="ORF">LCGC14_1413150</name>
</gene>
<evidence type="ECO:0000313" key="1">
    <source>
        <dbReference type="EMBL" id="KKM73172.1"/>
    </source>
</evidence>
<organism evidence="1">
    <name type="scientific">marine sediment metagenome</name>
    <dbReference type="NCBI Taxonomy" id="412755"/>
    <lineage>
        <taxon>unclassified sequences</taxon>
        <taxon>metagenomes</taxon>
        <taxon>ecological metagenomes</taxon>
    </lineage>
</organism>